<gene>
    <name evidence="1" type="ORF">SPELUC_LOCUS13711</name>
</gene>
<organism evidence="1 2">
    <name type="scientific">Cetraspora pellucida</name>
    <dbReference type="NCBI Taxonomy" id="1433469"/>
    <lineage>
        <taxon>Eukaryota</taxon>
        <taxon>Fungi</taxon>
        <taxon>Fungi incertae sedis</taxon>
        <taxon>Mucoromycota</taxon>
        <taxon>Glomeromycotina</taxon>
        <taxon>Glomeromycetes</taxon>
        <taxon>Diversisporales</taxon>
        <taxon>Gigasporaceae</taxon>
        <taxon>Cetraspora</taxon>
    </lineage>
</organism>
<feature type="non-terminal residue" evidence="1">
    <location>
        <position position="43"/>
    </location>
</feature>
<comment type="caution">
    <text evidence="1">The sequence shown here is derived from an EMBL/GenBank/DDBJ whole genome shotgun (WGS) entry which is preliminary data.</text>
</comment>
<reference evidence="1" key="1">
    <citation type="submission" date="2021-06" db="EMBL/GenBank/DDBJ databases">
        <authorList>
            <person name="Kallberg Y."/>
            <person name="Tangrot J."/>
            <person name="Rosling A."/>
        </authorList>
    </citation>
    <scope>NUCLEOTIDE SEQUENCE</scope>
    <source>
        <strain evidence="1">28 12/20/2015</strain>
    </source>
</reference>
<proteinExistence type="predicted"/>
<dbReference type="EMBL" id="CAJVPW010037367">
    <property type="protein sequence ID" value="CAG8739808.1"/>
    <property type="molecule type" value="Genomic_DNA"/>
</dbReference>
<evidence type="ECO:0000313" key="1">
    <source>
        <dbReference type="EMBL" id="CAG8739808.1"/>
    </source>
</evidence>
<dbReference type="Proteomes" id="UP000789366">
    <property type="component" value="Unassembled WGS sequence"/>
</dbReference>
<accession>A0ACA9Q6I8</accession>
<evidence type="ECO:0000313" key="2">
    <source>
        <dbReference type="Proteomes" id="UP000789366"/>
    </source>
</evidence>
<keyword evidence="2" id="KW-1185">Reference proteome</keyword>
<protein>
    <submittedName>
        <fullName evidence="1">12028_t:CDS:1</fullName>
    </submittedName>
</protein>
<name>A0ACA9Q6I8_9GLOM</name>
<sequence length="43" mass="5129">MAREEYSVVVEMDDETPVTREELEFQSEILMLFYTASRTLLKK</sequence>